<sequence length="239" mass="27088">MWKRLSLNEGENVDFEAEDNNVLLSQQNIALCCVVKVLITRRDNIEAFRSLMKSVWCVHQDTRIAVARKNMFLIHFKHTGEKTRITNTGHGLLQSSNYDGFQGQVTSIVKVVGINYDDQSGWTGPFMHVQAILDVTQLTKIREKDGKSVGWRPHILTKCSCPHIPATHFPSSEFVQPQRPTQTSPHVPPHFSRSNSPSLPPPLFALNPFLQSVPNFADLTSFRHFLRNSSKPTLLLYLT</sequence>
<evidence type="ECO:0000313" key="3">
    <source>
        <dbReference type="Proteomes" id="UP000321393"/>
    </source>
</evidence>
<comment type="caution">
    <text evidence="2">The sequence shown here is derived from an EMBL/GenBank/DDBJ whole genome shotgun (WGS) entry which is preliminary data.</text>
</comment>
<feature type="region of interest" description="Disordered" evidence="1">
    <location>
        <begin position="172"/>
        <end position="196"/>
    </location>
</feature>
<gene>
    <name evidence="2" type="ORF">E6C27_scaffold366G001060</name>
</gene>
<evidence type="ECO:0000256" key="1">
    <source>
        <dbReference type="SAM" id="MobiDB-lite"/>
    </source>
</evidence>
<reference evidence="2 3" key="1">
    <citation type="submission" date="2019-08" db="EMBL/GenBank/DDBJ databases">
        <title>Draft genome sequences of two oriental melons (Cucumis melo L. var makuwa).</title>
        <authorList>
            <person name="Kwon S.-Y."/>
        </authorList>
    </citation>
    <scope>NUCLEOTIDE SEQUENCE [LARGE SCALE GENOMIC DNA]</scope>
    <source>
        <strain evidence="3">cv. SW 3</strain>
        <tissue evidence="2">Leaf</tissue>
    </source>
</reference>
<feature type="compositionally biased region" description="Polar residues" evidence="1">
    <location>
        <begin position="172"/>
        <end position="185"/>
    </location>
</feature>
<proteinExistence type="predicted"/>
<protein>
    <recommendedName>
        <fullName evidence="4">DUF4283 domain-containing protein</fullName>
    </recommendedName>
</protein>
<organism evidence="2 3">
    <name type="scientific">Cucumis melo var. makuwa</name>
    <name type="common">Oriental melon</name>
    <dbReference type="NCBI Taxonomy" id="1194695"/>
    <lineage>
        <taxon>Eukaryota</taxon>
        <taxon>Viridiplantae</taxon>
        <taxon>Streptophyta</taxon>
        <taxon>Embryophyta</taxon>
        <taxon>Tracheophyta</taxon>
        <taxon>Spermatophyta</taxon>
        <taxon>Magnoliopsida</taxon>
        <taxon>eudicotyledons</taxon>
        <taxon>Gunneridae</taxon>
        <taxon>Pentapetalae</taxon>
        <taxon>rosids</taxon>
        <taxon>fabids</taxon>
        <taxon>Cucurbitales</taxon>
        <taxon>Cucurbitaceae</taxon>
        <taxon>Benincaseae</taxon>
        <taxon>Cucumis</taxon>
    </lineage>
</organism>
<dbReference type="EMBL" id="SSTE01018023">
    <property type="protein sequence ID" value="KAA0040131.1"/>
    <property type="molecule type" value="Genomic_DNA"/>
</dbReference>
<dbReference type="AlphaFoldDB" id="A0A5A7TEP2"/>
<dbReference type="Proteomes" id="UP000321393">
    <property type="component" value="Unassembled WGS sequence"/>
</dbReference>
<name>A0A5A7TEP2_CUCMM</name>
<evidence type="ECO:0008006" key="4">
    <source>
        <dbReference type="Google" id="ProtNLM"/>
    </source>
</evidence>
<accession>A0A5A7TEP2</accession>
<dbReference type="OrthoDB" id="1938170at2759"/>
<evidence type="ECO:0000313" key="2">
    <source>
        <dbReference type="EMBL" id="KAA0040131.1"/>
    </source>
</evidence>